<evidence type="ECO:0000259" key="3">
    <source>
        <dbReference type="Pfam" id="PF03109"/>
    </source>
</evidence>
<organism evidence="4 5">
    <name type="scientific">Chondrus crispus</name>
    <name type="common">Carrageen Irish moss</name>
    <name type="synonym">Polymorpha crispa</name>
    <dbReference type="NCBI Taxonomy" id="2769"/>
    <lineage>
        <taxon>Eukaryota</taxon>
        <taxon>Rhodophyta</taxon>
        <taxon>Florideophyceae</taxon>
        <taxon>Rhodymeniophycidae</taxon>
        <taxon>Gigartinales</taxon>
        <taxon>Gigartinaceae</taxon>
        <taxon>Chondrus</taxon>
    </lineage>
</organism>
<feature type="domain" description="ABC1 atypical kinase-like" evidence="3">
    <location>
        <begin position="214"/>
        <end position="451"/>
    </location>
</feature>
<dbReference type="PANTHER" id="PTHR10566:SF128">
    <property type="entry name" value="UBIB DOMAIN CONTAINING KINASE"/>
    <property type="match status" value="1"/>
</dbReference>
<sequence length="735" mass="82442">MLLISSPQYRLVATSSHVNQNDSPVRRRHKLWPNRTMSSVSAFVSPFIGVRIAATRHTCFAEARRRCSPSGRRLCISARTADRQTTERGFQLLKTDVSRLKRLARGDLSAFVDRGLGLQRYDPIAIAKYYDARPLSVAIRLSSVGIPFLIWLFRVRKLDKWRGISGEVDIARKRADDLRKLLTWAGPTYLKIGQAVGNRPDLVGAVYSTELQKLVDDVGTFESDIALNMVKEELGLRDISDIFAEFQPDAVASASLGQVHKARLKSGEELAVKVQRPTVERDAALDVYVLRRLATFAKKRFKLRSNLVGIVDEFATRLWEELDYVNEAKNCERFDELYAKGNDNVHVPKVYKELTTKRILCMEWIDGDKAPWFPKDDAKRLIGIGVQCSLQQLLDKGFVHADPHGGNLLRTKDGKLCYLDFGMCVEVEPQIRYDLVAAIVRLINRDYENLGKDFVKLGFLPPDADTAPLAPLLAEAFGDASTGSSLSDLSFSRLADNLSGLAYKTPIRIPVFFTLIIRSLTILEGFALQTNASFKIVDEAYPYVVRRILTDESPVFQRALEGVLIDPETERIRWSRLKSILKAKSSTGSGGNSENGVVPSERNGESRLSGMSSSSLKRVVDFTLSERGEFLRKALQLELTDTADAAQLAVAKRISDLTNGLLPSPREKVDTERLENAIELAKALRSRVPEILAVEQSRSRQQLDRELIRQQRLRREVLEASRAVAGNILIDTNER</sequence>
<evidence type="ECO:0000313" key="5">
    <source>
        <dbReference type="Proteomes" id="UP000012073"/>
    </source>
</evidence>
<dbReference type="Proteomes" id="UP000012073">
    <property type="component" value="Unassembled WGS sequence"/>
</dbReference>
<dbReference type="InterPro" id="IPR050154">
    <property type="entry name" value="UbiB_kinase"/>
</dbReference>
<dbReference type="InterPro" id="IPR011009">
    <property type="entry name" value="Kinase-like_dom_sf"/>
</dbReference>
<evidence type="ECO:0000256" key="1">
    <source>
        <dbReference type="ARBA" id="ARBA00009670"/>
    </source>
</evidence>
<feature type="region of interest" description="Disordered" evidence="2">
    <location>
        <begin position="584"/>
        <end position="610"/>
    </location>
</feature>
<dbReference type="PhylomeDB" id="R7QRH5"/>
<dbReference type="OrthoDB" id="427480at2759"/>
<dbReference type="SUPFAM" id="SSF56112">
    <property type="entry name" value="Protein kinase-like (PK-like)"/>
    <property type="match status" value="1"/>
</dbReference>
<dbReference type="AlphaFoldDB" id="R7QRH5"/>
<name>R7QRH5_CHOCR</name>
<evidence type="ECO:0000313" key="4">
    <source>
        <dbReference type="EMBL" id="CDF40749.1"/>
    </source>
</evidence>
<dbReference type="Gramene" id="CDF40749">
    <property type="protein sequence ID" value="CDF40749"/>
    <property type="gene ID" value="CHC_T00000860001"/>
</dbReference>
<comment type="similarity">
    <text evidence="1">Belongs to the protein kinase superfamily. ADCK protein kinase family.</text>
</comment>
<reference evidence="5" key="1">
    <citation type="journal article" date="2013" name="Proc. Natl. Acad. Sci. U.S.A.">
        <title>Genome structure and metabolic features in the red seaweed Chondrus crispus shed light on evolution of the Archaeplastida.</title>
        <authorList>
            <person name="Collen J."/>
            <person name="Porcel B."/>
            <person name="Carre W."/>
            <person name="Ball S.G."/>
            <person name="Chaparro C."/>
            <person name="Tonon T."/>
            <person name="Barbeyron T."/>
            <person name="Michel G."/>
            <person name="Noel B."/>
            <person name="Valentin K."/>
            <person name="Elias M."/>
            <person name="Artiguenave F."/>
            <person name="Arun A."/>
            <person name="Aury J.M."/>
            <person name="Barbosa-Neto J.F."/>
            <person name="Bothwell J.H."/>
            <person name="Bouget F.Y."/>
            <person name="Brillet L."/>
            <person name="Cabello-Hurtado F."/>
            <person name="Capella-Gutierrez S."/>
            <person name="Charrier B."/>
            <person name="Cladiere L."/>
            <person name="Cock J.M."/>
            <person name="Coelho S.M."/>
            <person name="Colleoni C."/>
            <person name="Czjzek M."/>
            <person name="Da Silva C."/>
            <person name="Delage L."/>
            <person name="Denoeud F."/>
            <person name="Deschamps P."/>
            <person name="Dittami S.M."/>
            <person name="Gabaldon T."/>
            <person name="Gachon C.M."/>
            <person name="Groisillier A."/>
            <person name="Herve C."/>
            <person name="Jabbari K."/>
            <person name="Katinka M."/>
            <person name="Kloareg B."/>
            <person name="Kowalczyk N."/>
            <person name="Labadie K."/>
            <person name="Leblanc C."/>
            <person name="Lopez P.J."/>
            <person name="McLachlan D.H."/>
            <person name="Meslet-Cladiere L."/>
            <person name="Moustafa A."/>
            <person name="Nehr Z."/>
            <person name="Nyvall Collen P."/>
            <person name="Panaud O."/>
            <person name="Partensky F."/>
            <person name="Poulain J."/>
            <person name="Rensing S.A."/>
            <person name="Rousvoal S."/>
            <person name="Samson G."/>
            <person name="Symeonidi A."/>
            <person name="Weissenbach J."/>
            <person name="Zambounis A."/>
            <person name="Wincker P."/>
            <person name="Boyen C."/>
        </authorList>
    </citation>
    <scope>NUCLEOTIDE SEQUENCE [LARGE SCALE GENOMIC DNA]</scope>
    <source>
        <strain evidence="5">cv. Stackhouse</strain>
    </source>
</reference>
<dbReference type="GeneID" id="17318764"/>
<dbReference type="EMBL" id="HG002238">
    <property type="protein sequence ID" value="CDF40749.1"/>
    <property type="molecule type" value="Genomic_DNA"/>
</dbReference>
<dbReference type="InterPro" id="IPR004147">
    <property type="entry name" value="ABC1_dom"/>
</dbReference>
<proteinExistence type="inferred from homology"/>
<protein>
    <recommendedName>
        <fullName evidence="3">ABC1 atypical kinase-like domain-containing protein</fullName>
    </recommendedName>
</protein>
<accession>R7QRH5</accession>
<keyword evidence="5" id="KW-1185">Reference proteome</keyword>
<dbReference type="KEGG" id="ccp:CHC_T00000860001"/>
<dbReference type="RefSeq" id="XP_005711043.1">
    <property type="nucleotide sequence ID" value="XM_005710986.1"/>
</dbReference>
<dbReference type="STRING" id="2769.R7QRH5"/>
<dbReference type="CDD" id="cd05121">
    <property type="entry name" value="ABC1_ADCK3-like"/>
    <property type="match status" value="1"/>
</dbReference>
<dbReference type="OMA" id="NCERFRG"/>
<evidence type="ECO:0000256" key="2">
    <source>
        <dbReference type="SAM" id="MobiDB-lite"/>
    </source>
</evidence>
<dbReference type="PANTHER" id="PTHR10566">
    <property type="entry name" value="CHAPERONE-ACTIVITY OF BC1 COMPLEX CABC1 -RELATED"/>
    <property type="match status" value="1"/>
</dbReference>
<gene>
    <name evidence="4" type="ORF">CHC_T00000860001</name>
</gene>
<dbReference type="Pfam" id="PF03109">
    <property type="entry name" value="ABC1"/>
    <property type="match status" value="1"/>
</dbReference>